<dbReference type="HOGENOM" id="CLU_869418_0_0_1"/>
<dbReference type="AlphaFoldDB" id="E3LPA3"/>
<evidence type="ECO:0000313" key="2">
    <source>
        <dbReference type="Proteomes" id="UP000008281"/>
    </source>
</evidence>
<dbReference type="Proteomes" id="UP000008281">
    <property type="component" value="Unassembled WGS sequence"/>
</dbReference>
<dbReference type="OrthoDB" id="5867998at2759"/>
<evidence type="ECO:0000313" key="1">
    <source>
        <dbReference type="EMBL" id="EFP05777.1"/>
    </source>
</evidence>
<reference evidence="1" key="1">
    <citation type="submission" date="2007-07" db="EMBL/GenBank/DDBJ databases">
        <title>PCAP assembly of the Caenorhabditis remanei genome.</title>
        <authorList>
            <consortium name="The Caenorhabditis remanei Sequencing Consortium"/>
            <person name="Wilson R.K."/>
        </authorList>
    </citation>
    <scope>NUCLEOTIDE SEQUENCE [LARGE SCALE GENOMIC DNA]</scope>
    <source>
        <strain evidence="1">PB4641</strain>
    </source>
</reference>
<proteinExistence type="predicted"/>
<dbReference type="EMBL" id="DS268412">
    <property type="protein sequence ID" value="EFP05777.1"/>
    <property type="molecule type" value="Genomic_DNA"/>
</dbReference>
<dbReference type="CTD" id="9814851"/>
<dbReference type="eggNOG" id="ENOG502TF0R">
    <property type="taxonomic scope" value="Eukaryota"/>
</dbReference>
<organism evidence="2">
    <name type="scientific">Caenorhabditis remanei</name>
    <name type="common">Caenorhabditis vulgaris</name>
    <dbReference type="NCBI Taxonomy" id="31234"/>
    <lineage>
        <taxon>Eukaryota</taxon>
        <taxon>Metazoa</taxon>
        <taxon>Ecdysozoa</taxon>
        <taxon>Nematoda</taxon>
        <taxon>Chromadorea</taxon>
        <taxon>Rhabditida</taxon>
        <taxon>Rhabditina</taxon>
        <taxon>Rhabditomorpha</taxon>
        <taxon>Rhabditoidea</taxon>
        <taxon>Rhabditidae</taxon>
        <taxon>Peloderinae</taxon>
        <taxon>Caenorhabditis</taxon>
    </lineage>
</organism>
<protein>
    <submittedName>
        <fullName evidence="1">Uncharacterized protein</fullName>
    </submittedName>
</protein>
<keyword evidence="2" id="KW-1185">Reference proteome</keyword>
<dbReference type="RefSeq" id="XP_003114439.2">
    <property type="nucleotide sequence ID" value="XM_003114391.2"/>
</dbReference>
<sequence>MTSIDKLEQFAREQESIARDKLNDHQKNVLTKLKQCSGLKERYKVIATDASANDQDDVIETLPSNFDKTIEYYENNLNDIMKSSLQMNDILPFDFNNVKLDEEKSGEYYQGKISSCYKEVIDKFIKTCKPITQFCKILLDVADEKWVDKLGLRRAVFVTVNILVNLLIPVHEISTTLTQAVKEAEIRDTSAANSNDDDNKSVAQQKLKECALQIMKMGNKLKEDAGSLLDVIIDGFGLSDELRNEYFKHVENYYRIETSRGLIHFQLCSYKFEQSEKVSQETLKNYHDEVTVLKREIQNTFNTNVQEICDVLSGLTLVDQ</sequence>
<dbReference type="GeneID" id="9814851"/>
<name>E3LPA3_CAERE</name>
<dbReference type="OMA" id="PECPINI"/>
<gene>
    <name evidence="1" type="ORF">CRE_27554</name>
</gene>
<accession>E3LPA3</accession>
<dbReference type="KEGG" id="crq:GCK72_018572"/>